<keyword evidence="2" id="KW-1185">Reference proteome</keyword>
<name>A0A409WA55_9AGAR</name>
<accession>A0A409WA55</accession>
<dbReference type="InParanoid" id="A0A409WA55"/>
<sequence length="399" mass="44794">MDVVDFSANNLITPEDLQAPFLGFVVGSLFDAPNSLALVSLVGVTILQAYQYFLHYPNDSRPPFTTVHRCNSLLDFLHYAFSTTLMYSSFTSSTRYDNPNVLWFVRLPKAFHSSFYSRTCKELEGYGCGESAASGPRSKVNTVPQRYTTEEFNLILPYPYVPAHLMQLCFRSGRELLPADQGLTHHQADPMRSDQTSSVRINNIAKFPISAEEFSEQSQLVLRTCFKPIIHSHFVGFVENAIRRVCVDIYHVLDSPKITLIGNKEVRSRASAPICAYGAKEYLSLIRQRATCSQLPSHIFPCDGFIDCYVSNPSSVLYLAIEFSAPRLYANSILALFNSKSRLKERMDASTDLQIPSIWIFGDESPLPSNNQSQMTSSEGPSARADLVIIRQETTMSEK</sequence>
<dbReference type="AlphaFoldDB" id="A0A409WA55"/>
<gene>
    <name evidence="1" type="ORF">CVT26_015475</name>
</gene>
<dbReference type="Proteomes" id="UP000284706">
    <property type="component" value="Unassembled WGS sequence"/>
</dbReference>
<protein>
    <submittedName>
        <fullName evidence="1">Uncharacterized protein</fullName>
    </submittedName>
</protein>
<reference evidence="1 2" key="1">
    <citation type="journal article" date="2018" name="Evol. Lett.">
        <title>Horizontal gene cluster transfer increased hallucinogenic mushroom diversity.</title>
        <authorList>
            <person name="Reynolds H.T."/>
            <person name="Vijayakumar V."/>
            <person name="Gluck-Thaler E."/>
            <person name="Korotkin H.B."/>
            <person name="Matheny P.B."/>
            <person name="Slot J.C."/>
        </authorList>
    </citation>
    <scope>NUCLEOTIDE SEQUENCE [LARGE SCALE GENOMIC DNA]</scope>
    <source>
        <strain evidence="1 2">SRW20</strain>
    </source>
</reference>
<proteinExistence type="predicted"/>
<evidence type="ECO:0000313" key="1">
    <source>
        <dbReference type="EMBL" id="PPQ75392.1"/>
    </source>
</evidence>
<dbReference type="InterPro" id="IPR018247">
    <property type="entry name" value="EF_Hand_1_Ca_BS"/>
</dbReference>
<dbReference type="PROSITE" id="PS00018">
    <property type="entry name" value="EF_HAND_1"/>
    <property type="match status" value="1"/>
</dbReference>
<comment type="caution">
    <text evidence="1">The sequence shown here is derived from an EMBL/GenBank/DDBJ whole genome shotgun (WGS) entry which is preliminary data.</text>
</comment>
<dbReference type="EMBL" id="NHYE01005264">
    <property type="protein sequence ID" value="PPQ75392.1"/>
    <property type="molecule type" value="Genomic_DNA"/>
</dbReference>
<evidence type="ECO:0000313" key="2">
    <source>
        <dbReference type="Proteomes" id="UP000284706"/>
    </source>
</evidence>
<organism evidence="1 2">
    <name type="scientific">Gymnopilus dilepis</name>
    <dbReference type="NCBI Taxonomy" id="231916"/>
    <lineage>
        <taxon>Eukaryota</taxon>
        <taxon>Fungi</taxon>
        <taxon>Dikarya</taxon>
        <taxon>Basidiomycota</taxon>
        <taxon>Agaricomycotina</taxon>
        <taxon>Agaricomycetes</taxon>
        <taxon>Agaricomycetidae</taxon>
        <taxon>Agaricales</taxon>
        <taxon>Agaricineae</taxon>
        <taxon>Hymenogastraceae</taxon>
        <taxon>Gymnopilus</taxon>
    </lineage>
</organism>